<dbReference type="AlphaFoldDB" id="W1J998"/>
<sequence length="53" mass="6289">MREQIATRIFAQLRKMALNIVKRDTNSKLSLSARRKSARWDNGYMEALLFNQF</sequence>
<reference evidence="1 2" key="1">
    <citation type="submission" date="2013-11" db="EMBL/GenBank/DDBJ databases">
        <title>Draft genome sequence and annotation of the entomopathogenic bacterium, Xenorhabdus cabanillasi strain JM26.</title>
        <authorList>
            <person name="Gualtieri M."/>
            <person name="Ogier J.C."/>
            <person name="Pages S."/>
            <person name="Givaudan A."/>
            <person name="Gaudriault S."/>
        </authorList>
    </citation>
    <scope>NUCLEOTIDE SEQUENCE [LARGE SCALE GENOMIC DNA]</scope>
    <source>
        <strain evidence="1 2">JM26</strain>
    </source>
</reference>
<gene>
    <name evidence="1" type="ORF">XCR1_3230001</name>
</gene>
<protein>
    <submittedName>
        <fullName evidence="1">Transposase</fullName>
    </submittedName>
</protein>
<organism evidence="1 2">
    <name type="scientific">Xenorhabdus cabanillasii JM26</name>
    <dbReference type="NCBI Taxonomy" id="1427517"/>
    <lineage>
        <taxon>Bacteria</taxon>
        <taxon>Pseudomonadati</taxon>
        <taxon>Pseudomonadota</taxon>
        <taxon>Gammaproteobacteria</taxon>
        <taxon>Enterobacterales</taxon>
        <taxon>Morganellaceae</taxon>
        <taxon>Xenorhabdus</taxon>
    </lineage>
</organism>
<accession>W1J998</accession>
<evidence type="ECO:0000313" key="1">
    <source>
        <dbReference type="EMBL" id="CDL86411.1"/>
    </source>
</evidence>
<dbReference type="EMBL" id="CBXE010000250">
    <property type="protein sequence ID" value="CDL86411.1"/>
    <property type="molecule type" value="Genomic_DNA"/>
</dbReference>
<comment type="caution">
    <text evidence="1">The sequence shown here is derived from an EMBL/GenBank/DDBJ whole genome shotgun (WGS) entry which is preliminary data.</text>
</comment>
<evidence type="ECO:0000313" key="2">
    <source>
        <dbReference type="Proteomes" id="UP000019197"/>
    </source>
</evidence>
<proteinExistence type="predicted"/>
<name>W1J998_9GAMM</name>
<dbReference type="Proteomes" id="UP000019197">
    <property type="component" value="Unassembled WGS sequence"/>
</dbReference>